<keyword evidence="2" id="KW-1185">Reference proteome</keyword>
<reference evidence="1" key="1">
    <citation type="journal article" date="2019" name="PLoS Negl. Trop. Dis.">
        <title>Revisiting the worldwide diversity of Leptospira species in the environment.</title>
        <authorList>
            <person name="Vincent A.T."/>
            <person name="Schiettekatte O."/>
            <person name="Bourhy P."/>
            <person name="Veyrier F.J."/>
            <person name="Picardeau M."/>
        </authorList>
    </citation>
    <scope>NUCLEOTIDE SEQUENCE [LARGE SCALE GENOMIC DNA]</scope>
    <source>
        <strain evidence="1">201702422</strain>
    </source>
</reference>
<organism evidence="1 2">
    <name type="scientific">Leptospira congkakensis</name>
    <dbReference type="NCBI Taxonomy" id="2484932"/>
    <lineage>
        <taxon>Bacteria</taxon>
        <taxon>Pseudomonadati</taxon>
        <taxon>Spirochaetota</taxon>
        <taxon>Spirochaetia</taxon>
        <taxon>Leptospirales</taxon>
        <taxon>Leptospiraceae</taxon>
        <taxon>Leptospira</taxon>
    </lineage>
</organism>
<protein>
    <submittedName>
        <fullName evidence="1">Uncharacterized protein</fullName>
    </submittedName>
</protein>
<sequence length="101" mass="11734">MNEFNPVIFLILVSFAYDCSNQKDYCMESAGRKGGSFYSNAESACLSYLSYQESIRIGEERNQSISIYRILSEESFLSCVYKTIEKRKCEKKSEYIPHFGY</sequence>
<dbReference type="AlphaFoldDB" id="A0A4Z1A664"/>
<name>A0A4Z1A664_9LEPT</name>
<gene>
    <name evidence="1" type="ORF">EHQ69_06195</name>
</gene>
<dbReference type="Proteomes" id="UP000298263">
    <property type="component" value="Unassembled WGS sequence"/>
</dbReference>
<comment type="caution">
    <text evidence="1">The sequence shown here is derived from an EMBL/GenBank/DDBJ whole genome shotgun (WGS) entry which is preliminary data.</text>
</comment>
<proteinExistence type="predicted"/>
<dbReference type="EMBL" id="RQGP01000010">
    <property type="protein sequence ID" value="TGL94056.1"/>
    <property type="molecule type" value="Genomic_DNA"/>
</dbReference>
<evidence type="ECO:0000313" key="2">
    <source>
        <dbReference type="Proteomes" id="UP000298263"/>
    </source>
</evidence>
<dbReference type="RefSeq" id="WP_135587636.1">
    <property type="nucleotide sequence ID" value="NZ_RQGP01000010.1"/>
</dbReference>
<evidence type="ECO:0000313" key="1">
    <source>
        <dbReference type="EMBL" id="TGL94056.1"/>
    </source>
</evidence>
<accession>A0A4Z1A664</accession>
<dbReference type="OrthoDB" id="342313at2"/>